<dbReference type="Pfam" id="PF02579">
    <property type="entry name" value="Nitro_FeMo-Co"/>
    <property type="match status" value="1"/>
</dbReference>
<feature type="domain" description="Dinitrogenase iron-molybdenum cofactor biosynthesis" evidence="1">
    <location>
        <begin position="11"/>
        <end position="98"/>
    </location>
</feature>
<dbReference type="EMBL" id="QZAA01000083">
    <property type="protein sequence ID" value="RQD77139.1"/>
    <property type="molecule type" value="Genomic_DNA"/>
</dbReference>
<proteinExistence type="predicted"/>
<evidence type="ECO:0000313" key="2">
    <source>
        <dbReference type="EMBL" id="RQD77139.1"/>
    </source>
</evidence>
<dbReference type="AlphaFoldDB" id="A0A424YGK9"/>
<evidence type="ECO:0000259" key="1">
    <source>
        <dbReference type="Pfam" id="PF02579"/>
    </source>
</evidence>
<gene>
    <name evidence="2" type="ORF">D5R97_03060</name>
</gene>
<accession>A0A424YGK9</accession>
<comment type="caution">
    <text evidence="2">The sequence shown here is derived from an EMBL/GenBank/DDBJ whole genome shotgun (WGS) entry which is preliminary data.</text>
</comment>
<organism evidence="2 3">
    <name type="scientific">Candidatus Syntrophonatronum acetioxidans</name>
    <dbReference type="NCBI Taxonomy" id="1795816"/>
    <lineage>
        <taxon>Bacteria</taxon>
        <taxon>Bacillati</taxon>
        <taxon>Bacillota</taxon>
        <taxon>Clostridia</taxon>
        <taxon>Eubacteriales</taxon>
        <taxon>Syntrophomonadaceae</taxon>
        <taxon>Candidatus Syntrophonatronum</taxon>
    </lineage>
</organism>
<dbReference type="InterPro" id="IPR033913">
    <property type="entry name" value="MTH1175_dom"/>
</dbReference>
<name>A0A424YGK9_9FIRM</name>
<dbReference type="Gene3D" id="3.30.420.130">
    <property type="entry name" value="Dinitrogenase iron-molybdenum cofactor biosynthesis domain"/>
    <property type="match status" value="1"/>
</dbReference>
<dbReference type="InterPro" id="IPR003731">
    <property type="entry name" value="Di-Nase_FeMo-co_biosynth"/>
</dbReference>
<dbReference type="InterPro" id="IPR036105">
    <property type="entry name" value="DiNase_FeMo-co_biosyn_sf"/>
</dbReference>
<dbReference type="PANTHER" id="PTHR42983:SF1">
    <property type="entry name" value="IRON-MOLYBDENUM PROTEIN"/>
    <property type="match status" value="1"/>
</dbReference>
<dbReference type="PANTHER" id="PTHR42983">
    <property type="entry name" value="DINITROGENASE IRON-MOLYBDENUM COFACTOR PROTEIN-RELATED"/>
    <property type="match status" value="1"/>
</dbReference>
<evidence type="ECO:0000313" key="3">
    <source>
        <dbReference type="Proteomes" id="UP000285138"/>
    </source>
</evidence>
<reference evidence="2 3" key="1">
    <citation type="submission" date="2018-08" db="EMBL/GenBank/DDBJ databases">
        <title>The metabolism and importance of syntrophic acetate oxidation coupled to methane or sulfide production in haloalkaline environments.</title>
        <authorList>
            <person name="Timmers P.H.A."/>
            <person name="Vavourakis C.D."/>
            <person name="Sorokin D.Y."/>
            <person name="Sinninghe Damste J.S."/>
            <person name="Muyzer G."/>
            <person name="Stams A.J.M."/>
            <person name="Plugge C.M."/>
        </authorList>
    </citation>
    <scope>NUCLEOTIDE SEQUENCE [LARGE SCALE GENOMIC DNA]</scope>
    <source>
        <strain evidence="2">MSAO_Bac1</strain>
    </source>
</reference>
<sequence length="120" mass="13217">MKMRIALATDDGFVAEHFGRCPEYTLVEIKGDQVVKQETILNPGHQPGFLPLYLSSFDVSYIIAGGMGPKAQNLFKERNIEPVTGISGELNQVINNFLQGQLKQGESFCNHGPGHTCDHD</sequence>
<dbReference type="CDD" id="cd00851">
    <property type="entry name" value="MTH1175"/>
    <property type="match status" value="1"/>
</dbReference>
<dbReference type="Proteomes" id="UP000285138">
    <property type="component" value="Unassembled WGS sequence"/>
</dbReference>
<dbReference type="SUPFAM" id="SSF53146">
    <property type="entry name" value="Nitrogenase accessory factor-like"/>
    <property type="match status" value="1"/>
</dbReference>
<protein>
    <submittedName>
        <fullName evidence="2">Dinitrogenase iron-molybdenum cofactor</fullName>
    </submittedName>
</protein>